<accession>A0A553QYS0</accession>
<dbReference type="EMBL" id="SRMA01025414">
    <property type="protein sequence ID" value="TRY94918.1"/>
    <property type="molecule type" value="Genomic_DNA"/>
</dbReference>
<name>A0A553QYS0_9TELE</name>
<protein>
    <submittedName>
        <fullName evidence="2">Uncharacterized protein</fullName>
    </submittedName>
</protein>
<dbReference type="AlphaFoldDB" id="A0A553QYS0"/>
<dbReference type="Proteomes" id="UP000316079">
    <property type="component" value="Unassembled WGS sequence"/>
</dbReference>
<organism evidence="2 3">
    <name type="scientific">Danionella cerebrum</name>
    <dbReference type="NCBI Taxonomy" id="2873325"/>
    <lineage>
        <taxon>Eukaryota</taxon>
        <taxon>Metazoa</taxon>
        <taxon>Chordata</taxon>
        <taxon>Craniata</taxon>
        <taxon>Vertebrata</taxon>
        <taxon>Euteleostomi</taxon>
        <taxon>Actinopterygii</taxon>
        <taxon>Neopterygii</taxon>
        <taxon>Teleostei</taxon>
        <taxon>Ostariophysi</taxon>
        <taxon>Cypriniformes</taxon>
        <taxon>Danionidae</taxon>
        <taxon>Danioninae</taxon>
        <taxon>Danionella</taxon>
    </lineage>
</organism>
<feature type="non-terminal residue" evidence="2">
    <location>
        <position position="1"/>
    </location>
</feature>
<evidence type="ECO:0000313" key="2">
    <source>
        <dbReference type="EMBL" id="TRY94918.1"/>
    </source>
</evidence>
<evidence type="ECO:0000256" key="1">
    <source>
        <dbReference type="SAM" id="MobiDB-lite"/>
    </source>
</evidence>
<proteinExistence type="predicted"/>
<keyword evidence="3" id="KW-1185">Reference proteome</keyword>
<gene>
    <name evidence="2" type="ORF">DNTS_023650</name>
</gene>
<reference evidence="2 3" key="1">
    <citation type="journal article" date="2019" name="Sci. Data">
        <title>Hybrid genome assembly and annotation of Danionella translucida.</title>
        <authorList>
            <person name="Kadobianskyi M."/>
            <person name="Schulze L."/>
            <person name="Schuelke M."/>
            <person name="Judkewitz B."/>
        </authorList>
    </citation>
    <scope>NUCLEOTIDE SEQUENCE [LARGE SCALE GENOMIC DNA]</scope>
    <source>
        <strain evidence="2 3">Bolton</strain>
    </source>
</reference>
<sequence>ECRADVWYETLVRGDLSCPAPNLRLTRAGYFHTDGPRLLRRRDLLEPTAHAPWSSQVHAFALHTGPSTLDSSSMYGSQKSNAKASLNQ</sequence>
<feature type="region of interest" description="Disordered" evidence="1">
    <location>
        <begin position="67"/>
        <end position="88"/>
    </location>
</feature>
<evidence type="ECO:0000313" key="3">
    <source>
        <dbReference type="Proteomes" id="UP000316079"/>
    </source>
</evidence>
<comment type="caution">
    <text evidence="2">The sequence shown here is derived from an EMBL/GenBank/DDBJ whole genome shotgun (WGS) entry which is preliminary data.</text>
</comment>